<name>A0A174ZH94_9FIRM</name>
<dbReference type="InterPro" id="IPR017871">
    <property type="entry name" value="ABC_transporter-like_CS"/>
</dbReference>
<sequence length="314" mass="34521">MIFASVNSLVKNYGNHCAVDNLSFNVSEGEIFGLIGPNGAGKSTTINIITTLDEATSGSVTIDGMDTVKQRAEIRRMIGCVPQEIAVYPYLTAKENVEFFASLYGFKGEQLHKNAMTALEFAGLADKADMKPKKMSGGMKRRLNIACGIAHKPKLIVMDEPTVGVDAQSREHIMSSIKKLRESGATVIYTSHYMHEVEEICDRVAIIDKGRLVAEGTQQELITMITDSCTVHITTKQCDSETRSRVSRAVSCLPDVNRVQFSDNMISVDMNISCNDISHVISELVKQNLPVIEISTEKPDMDAVFLSLTGHEIR</sequence>
<keyword evidence="2 4" id="KW-0067">ATP-binding</keyword>
<accession>A0A174ZH94</accession>
<keyword evidence="1" id="KW-0547">Nucleotide-binding</keyword>
<dbReference type="GO" id="GO:0016887">
    <property type="term" value="F:ATP hydrolysis activity"/>
    <property type="evidence" value="ECO:0007669"/>
    <property type="project" value="InterPro"/>
</dbReference>
<evidence type="ECO:0000259" key="3">
    <source>
        <dbReference type="PROSITE" id="PS50893"/>
    </source>
</evidence>
<dbReference type="InterPro" id="IPR027417">
    <property type="entry name" value="P-loop_NTPase"/>
</dbReference>
<dbReference type="Pfam" id="PF00005">
    <property type="entry name" value="ABC_tran"/>
    <property type="match status" value="1"/>
</dbReference>
<dbReference type="SUPFAM" id="SSF52540">
    <property type="entry name" value="P-loop containing nucleoside triphosphate hydrolases"/>
    <property type="match status" value="1"/>
</dbReference>
<dbReference type="EC" id="3.6.3.-" evidence="4"/>
<keyword evidence="4" id="KW-0378">Hydrolase</keyword>
<evidence type="ECO:0000313" key="5">
    <source>
        <dbReference type="Proteomes" id="UP000095662"/>
    </source>
</evidence>
<dbReference type="InterPro" id="IPR003593">
    <property type="entry name" value="AAA+_ATPase"/>
</dbReference>
<dbReference type="OrthoDB" id="9804819at2"/>
<reference evidence="4 5" key="1">
    <citation type="submission" date="2015-09" db="EMBL/GenBank/DDBJ databases">
        <authorList>
            <consortium name="Pathogen Informatics"/>
        </authorList>
    </citation>
    <scope>NUCLEOTIDE SEQUENCE [LARGE SCALE GENOMIC DNA]</scope>
    <source>
        <strain evidence="4 5">2789STDY5834928</strain>
    </source>
</reference>
<protein>
    <submittedName>
        <fullName evidence="4">Daunorubicin/doxorubicin resistance ATP-binding protein DrrA</fullName>
        <ecNumber evidence="4">3.6.3.-</ecNumber>
    </submittedName>
</protein>
<dbReference type="EMBL" id="CZBY01000004">
    <property type="protein sequence ID" value="CUQ83556.1"/>
    <property type="molecule type" value="Genomic_DNA"/>
</dbReference>
<dbReference type="STRING" id="39492.ERS852540_00711"/>
<dbReference type="PANTHER" id="PTHR43582">
    <property type="entry name" value="LINEARMYCIN RESISTANCE ATP-BINDING PROTEIN LNRL"/>
    <property type="match status" value="1"/>
</dbReference>
<dbReference type="GO" id="GO:0005524">
    <property type="term" value="F:ATP binding"/>
    <property type="evidence" value="ECO:0007669"/>
    <property type="project" value="UniProtKB-KW"/>
</dbReference>
<dbReference type="SMART" id="SM00382">
    <property type="entry name" value="AAA"/>
    <property type="match status" value="1"/>
</dbReference>
<proteinExistence type="predicted"/>
<dbReference type="InterPro" id="IPR003439">
    <property type="entry name" value="ABC_transporter-like_ATP-bd"/>
</dbReference>
<feature type="domain" description="ABC transporter" evidence="3">
    <location>
        <begin position="4"/>
        <end position="234"/>
    </location>
</feature>
<gene>
    <name evidence="4" type="primary">drrA_2</name>
    <name evidence="4" type="ORF">ERS852540_00711</name>
</gene>
<dbReference type="PROSITE" id="PS50893">
    <property type="entry name" value="ABC_TRANSPORTER_2"/>
    <property type="match status" value="1"/>
</dbReference>
<dbReference type="Gene3D" id="3.40.50.300">
    <property type="entry name" value="P-loop containing nucleotide triphosphate hydrolases"/>
    <property type="match status" value="1"/>
</dbReference>
<evidence type="ECO:0000313" key="4">
    <source>
        <dbReference type="EMBL" id="CUQ83556.1"/>
    </source>
</evidence>
<dbReference type="PROSITE" id="PS00211">
    <property type="entry name" value="ABC_TRANSPORTER_1"/>
    <property type="match status" value="1"/>
</dbReference>
<evidence type="ECO:0000256" key="2">
    <source>
        <dbReference type="ARBA" id="ARBA00022840"/>
    </source>
</evidence>
<organism evidence="4 5">
    <name type="scientific">[Eubacterium] siraeum</name>
    <dbReference type="NCBI Taxonomy" id="39492"/>
    <lineage>
        <taxon>Bacteria</taxon>
        <taxon>Bacillati</taxon>
        <taxon>Bacillota</taxon>
        <taxon>Clostridia</taxon>
        <taxon>Eubacteriales</taxon>
        <taxon>Oscillospiraceae</taxon>
        <taxon>Oscillospiraceae incertae sedis</taxon>
    </lineage>
</organism>
<dbReference type="PANTHER" id="PTHR43582:SF2">
    <property type="entry name" value="LINEARMYCIN RESISTANCE ATP-BINDING PROTEIN LNRL"/>
    <property type="match status" value="1"/>
</dbReference>
<evidence type="ECO:0000256" key="1">
    <source>
        <dbReference type="ARBA" id="ARBA00022741"/>
    </source>
</evidence>
<dbReference type="Proteomes" id="UP000095662">
    <property type="component" value="Unassembled WGS sequence"/>
</dbReference>
<dbReference type="AlphaFoldDB" id="A0A174ZH94"/>